<sequence length="81" mass="9064">MVSVKPRGWCQRNEELAAAGIWACISHREVAFVIMSQAFAEFISNLVTRATHTSTSRVSALNHKTINNAVEDNTIIKFLFN</sequence>
<accession>A0A645G854</accession>
<evidence type="ECO:0000313" key="1">
    <source>
        <dbReference type="EMBL" id="MPN22170.1"/>
    </source>
</evidence>
<dbReference type="EMBL" id="VSSQ01070342">
    <property type="protein sequence ID" value="MPN22170.1"/>
    <property type="molecule type" value="Genomic_DNA"/>
</dbReference>
<proteinExistence type="predicted"/>
<protein>
    <submittedName>
        <fullName evidence="1">Uncharacterized protein</fullName>
    </submittedName>
</protein>
<organism evidence="1">
    <name type="scientific">bioreactor metagenome</name>
    <dbReference type="NCBI Taxonomy" id="1076179"/>
    <lineage>
        <taxon>unclassified sequences</taxon>
        <taxon>metagenomes</taxon>
        <taxon>ecological metagenomes</taxon>
    </lineage>
</organism>
<comment type="caution">
    <text evidence="1">The sequence shown here is derived from an EMBL/GenBank/DDBJ whole genome shotgun (WGS) entry which is preliminary data.</text>
</comment>
<reference evidence="1" key="1">
    <citation type="submission" date="2019-08" db="EMBL/GenBank/DDBJ databases">
        <authorList>
            <person name="Kucharzyk K."/>
            <person name="Murdoch R.W."/>
            <person name="Higgins S."/>
            <person name="Loffler F."/>
        </authorList>
    </citation>
    <scope>NUCLEOTIDE SEQUENCE</scope>
</reference>
<gene>
    <name evidence="1" type="ORF">SDC9_169553</name>
</gene>
<name>A0A645G854_9ZZZZ</name>
<dbReference type="AlphaFoldDB" id="A0A645G854"/>